<organism evidence="2 3">
    <name type="scientific">Pleurotus eryngii</name>
    <name type="common">Boletus of the steppes</name>
    <dbReference type="NCBI Taxonomy" id="5323"/>
    <lineage>
        <taxon>Eukaryota</taxon>
        <taxon>Fungi</taxon>
        <taxon>Dikarya</taxon>
        <taxon>Basidiomycota</taxon>
        <taxon>Agaricomycotina</taxon>
        <taxon>Agaricomycetes</taxon>
        <taxon>Agaricomycetidae</taxon>
        <taxon>Agaricales</taxon>
        <taxon>Pleurotineae</taxon>
        <taxon>Pleurotaceae</taxon>
        <taxon>Pleurotus</taxon>
    </lineage>
</organism>
<feature type="region of interest" description="Disordered" evidence="1">
    <location>
        <begin position="128"/>
        <end position="166"/>
    </location>
</feature>
<evidence type="ECO:0000256" key="1">
    <source>
        <dbReference type="SAM" id="MobiDB-lite"/>
    </source>
</evidence>
<evidence type="ECO:0000313" key="3">
    <source>
        <dbReference type="Proteomes" id="UP000807025"/>
    </source>
</evidence>
<evidence type="ECO:0000313" key="2">
    <source>
        <dbReference type="EMBL" id="KAF9502088.1"/>
    </source>
</evidence>
<comment type="caution">
    <text evidence="2">The sequence shown here is derived from an EMBL/GenBank/DDBJ whole genome shotgun (WGS) entry which is preliminary data.</text>
</comment>
<keyword evidence="3" id="KW-1185">Reference proteome</keyword>
<name>A0A9P6DKL1_PLEER</name>
<dbReference type="AlphaFoldDB" id="A0A9P6DKL1"/>
<dbReference type="OrthoDB" id="3250110at2759"/>
<dbReference type="EMBL" id="MU154521">
    <property type="protein sequence ID" value="KAF9502088.1"/>
    <property type="molecule type" value="Genomic_DNA"/>
</dbReference>
<protein>
    <submittedName>
        <fullName evidence="2">Uncharacterized protein</fullName>
    </submittedName>
</protein>
<proteinExistence type="predicted"/>
<gene>
    <name evidence="2" type="ORF">BDN71DRAFT_1378460</name>
</gene>
<sequence>MLDAFKIKPFDLEPIFASWTDGPRFTGNPKKDPPVDEWLNQIKEGCVQRKVPQEYWHKVGRHFMEPKAKARMDELKKVMAKVHGGNYRWNWKKFKIAMRNMGWDIDASETETIRVQTKPSGIFWFTKNKTEEPESVEENAGEQPQRPIPVKSKTTDSSFWNARKEESSKDEVSKEVISAAPLPKKAETAVVPSSKPVESNPEETVTTIAHAPKWLLNACNALDFLTTEHPKTMTTISAVLITVGTLPATLVAAGVGGPVGAVLASHAAQAVSAVALGVGNLLKAQTDGQVQVANAPATSTVR</sequence>
<accession>A0A9P6DKL1</accession>
<dbReference type="Proteomes" id="UP000807025">
    <property type="component" value="Unassembled WGS sequence"/>
</dbReference>
<reference evidence="2" key="1">
    <citation type="submission" date="2020-11" db="EMBL/GenBank/DDBJ databases">
        <authorList>
            <consortium name="DOE Joint Genome Institute"/>
            <person name="Ahrendt S."/>
            <person name="Riley R."/>
            <person name="Andreopoulos W."/>
            <person name="Labutti K."/>
            <person name="Pangilinan J."/>
            <person name="Ruiz-Duenas F.J."/>
            <person name="Barrasa J.M."/>
            <person name="Sanchez-Garcia M."/>
            <person name="Camarero S."/>
            <person name="Miyauchi S."/>
            <person name="Serrano A."/>
            <person name="Linde D."/>
            <person name="Babiker R."/>
            <person name="Drula E."/>
            <person name="Ayuso-Fernandez I."/>
            <person name="Pacheco R."/>
            <person name="Padilla G."/>
            <person name="Ferreira P."/>
            <person name="Barriuso J."/>
            <person name="Kellner H."/>
            <person name="Castanera R."/>
            <person name="Alfaro M."/>
            <person name="Ramirez L."/>
            <person name="Pisabarro A.G."/>
            <person name="Kuo A."/>
            <person name="Tritt A."/>
            <person name="Lipzen A."/>
            <person name="He G."/>
            <person name="Yan M."/>
            <person name="Ng V."/>
            <person name="Cullen D."/>
            <person name="Martin F."/>
            <person name="Rosso M.-N."/>
            <person name="Henrissat B."/>
            <person name="Hibbett D."/>
            <person name="Martinez A.T."/>
            <person name="Grigoriev I.V."/>
        </authorList>
    </citation>
    <scope>NUCLEOTIDE SEQUENCE</scope>
    <source>
        <strain evidence="2">ATCC 90797</strain>
    </source>
</reference>